<dbReference type="PANTHER" id="PTHR31286:SF180">
    <property type="entry name" value="OS10G0362600 PROTEIN"/>
    <property type="match status" value="1"/>
</dbReference>
<dbReference type="OrthoDB" id="851886at2759"/>
<sequence>MSFIASTIGIPLYADRLTETAQWLNYARICVEVVEVGAEFVDFVDIMYTDGTEVIVGVKYHWKPARCLDCHVFGHSTQQCGKRVRVTKTAWVAKEVGRKSEVAVVPEVTSVLEGVSIGGLDSALVPPRIVGCVGLDVFGERGPSTQPIGSLGMGDTSFQPVLVGSSTTSSPLARNKSLQPTLAIVSGGQEIVNACSPNSFAVLEFTLANDLGEVEDKGIQSEGNEIVNDLISLLVDGIDKVIAPFEDVTVHFST</sequence>
<proteinExistence type="predicted"/>
<organism evidence="1 2">
    <name type="scientific">Rhododendron simsii</name>
    <name type="common">Sims's rhododendron</name>
    <dbReference type="NCBI Taxonomy" id="118357"/>
    <lineage>
        <taxon>Eukaryota</taxon>
        <taxon>Viridiplantae</taxon>
        <taxon>Streptophyta</taxon>
        <taxon>Embryophyta</taxon>
        <taxon>Tracheophyta</taxon>
        <taxon>Spermatophyta</taxon>
        <taxon>Magnoliopsida</taxon>
        <taxon>eudicotyledons</taxon>
        <taxon>Gunneridae</taxon>
        <taxon>Pentapetalae</taxon>
        <taxon>asterids</taxon>
        <taxon>Ericales</taxon>
        <taxon>Ericaceae</taxon>
        <taxon>Ericoideae</taxon>
        <taxon>Rhodoreae</taxon>
        <taxon>Rhododendron</taxon>
    </lineage>
</organism>
<reference evidence="1" key="1">
    <citation type="submission" date="2019-11" db="EMBL/GenBank/DDBJ databases">
        <authorList>
            <person name="Liu Y."/>
            <person name="Hou J."/>
            <person name="Li T.-Q."/>
            <person name="Guan C.-H."/>
            <person name="Wu X."/>
            <person name="Wu H.-Z."/>
            <person name="Ling F."/>
            <person name="Zhang R."/>
            <person name="Shi X.-G."/>
            <person name="Ren J.-P."/>
            <person name="Chen E.-F."/>
            <person name="Sun J.-M."/>
        </authorList>
    </citation>
    <scope>NUCLEOTIDE SEQUENCE</scope>
    <source>
        <strain evidence="1">Adult_tree_wgs_1</strain>
        <tissue evidence="1">Leaves</tissue>
    </source>
</reference>
<dbReference type="Proteomes" id="UP000626092">
    <property type="component" value="Unassembled WGS sequence"/>
</dbReference>
<dbReference type="AlphaFoldDB" id="A0A834HBV9"/>
<dbReference type="InterPro" id="IPR040256">
    <property type="entry name" value="At4g02000-like"/>
</dbReference>
<accession>A0A834HBV9</accession>
<dbReference type="EMBL" id="WJXA01000002">
    <property type="protein sequence ID" value="KAF7149480.1"/>
    <property type="molecule type" value="Genomic_DNA"/>
</dbReference>
<evidence type="ECO:0008006" key="3">
    <source>
        <dbReference type="Google" id="ProtNLM"/>
    </source>
</evidence>
<name>A0A834HBV9_RHOSS</name>
<protein>
    <recommendedName>
        <fullName evidence="3">DUF4283 domain-containing protein</fullName>
    </recommendedName>
</protein>
<gene>
    <name evidence="1" type="ORF">RHSIM_Rhsim02G0178100</name>
</gene>
<evidence type="ECO:0000313" key="1">
    <source>
        <dbReference type="EMBL" id="KAF7149480.1"/>
    </source>
</evidence>
<keyword evidence="2" id="KW-1185">Reference proteome</keyword>
<dbReference type="PANTHER" id="PTHR31286">
    <property type="entry name" value="GLYCINE-RICH CELL WALL STRUCTURAL PROTEIN 1.8-LIKE"/>
    <property type="match status" value="1"/>
</dbReference>
<evidence type="ECO:0000313" key="2">
    <source>
        <dbReference type="Proteomes" id="UP000626092"/>
    </source>
</evidence>
<comment type="caution">
    <text evidence="1">The sequence shown here is derived from an EMBL/GenBank/DDBJ whole genome shotgun (WGS) entry which is preliminary data.</text>
</comment>